<dbReference type="InterPro" id="IPR001810">
    <property type="entry name" value="F-box_dom"/>
</dbReference>
<dbReference type="InParanoid" id="A0A166NC06"/>
<evidence type="ECO:0000313" key="3">
    <source>
        <dbReference type="Proteomes" id="UP000077266"/>
    </source>
</evidence>
<evidence type="ECO:0000313" key="2">
    <source>
        <dbReference type="EMBL" id="KZV78987.1"/>
    </source>
</evidence>
<protein>
    <recommendedName>
        <fullName evidence="1">F-box domain-containing protein</fullName>
    </recommendedName>
</protein>
<dbReference type="AlphaFoldDB" id="A0A166NC06"/>
<feature type="domain" description="F-box" evidence="1">
    <location>
        <begin position="51"/>
        <end position="94"/>
    </location>
</feature>
<sequence>MSLIDEQTAAYFILYRHLGLRLSPVRAASVHRSTLQAVSRIARRINDNGHIARLPRDIFCSVFALYIELRDLVRATGVCHVWRDALLLDPSVWTVLSNYQVVCPPGVLTRLLSLSSTLPLHLELEATDANWPEVCESLEVNLQRCLSLAVTFNTHIASVRLTAALCGHSAPILRTFKLFDAFSWFNSPWYRPWDAPRDGGVLFAGDAPHLELVKIHTDLTNVRPSSALHAVKQLRCANASSWVDLSNASGSVVRILDLFPSVEILGLEVRADSRVDSSQELINLPPLLTDVVVDISSTEFSASDVIRRFKDPDLPSLRGKLSGACTPEQCLSHMRDMLAGTAPSALELDSRGPNLAVFAYWDPGDGRFDRGSYQVSPKILQDLLPSEVFANVTWLGIAEDLFGHDDVQIPTMPAVTRLCVGLLYCPAYRTYGAQSIFLLPPEKIFSFPLLKTLAICAASTMVLPSGGYITWLTPDLVSRFIRSHLLYDAPRVGRLILEGARLVQSCVQEVAALLALVDDFDWEPAWVEKSDRVDYVLDWR</sequence>
<evidence type="ECO:0000259" key="1">
    <source>
        <dbReference type="Pfam" id="PF12937"/>
    </source>
</evidence>
<name>A0A166NC06_EXIGL</name>
<organism evidence="2 3">
    <name type="scientific">Exidia glandulosa HHB12029</name>
    <dbReference type="NCBI Taxonomy" id="1314781"/>
    <lineage>
        <taxon>Eukaryota</taxon>
        <taxon>Fungi</taxon>
        <taxon>Dikarya</taxon>
        <taxon>Basidiomycota</taxon>
        <taxon>Agaricomycotina</taxon>
        <taxon>Agaricomycetes</taxon>
        <taxon>Auriculariales</taxon>
        <taxon>Exidiaceae</taxon>
        <taxon>Exidia</taxon>
    </lineage>
</organism>
<dbReference type="Proteomes" id="UP000077266">
    <property type="component" value="Unassembled WGS sequence"/>
</dbReference>
<dbReference type="Gene3D" id="1.20.1280.50">
    <property type="match status" value="1"/>
</dbReference>
<keyword evidence="3" id="KW-1185">Reference proteome</keyword>
<dbReference type="SUPFAM" id="SSF81383">
    <property type="entry name" value="F-box domain"/>
    <property type="match status" value="1"/>
</dbReference>
<dbReference type="EMBL" id="KV426706">
    <property type="protein sequence ID" value="KZV78987.1"/>
    <property type="molecule type" value="Genomic_DNA"/>
</dbReference>
<gene>
    <name evidence="2" type="ORF">EXIGLDRAFT_846971</name>
</gene>
<proteinExistence type="predicted"/>
<accession>A0A166NC06</accession>
<dbReference type="Pfam" id="PF12937">
    <property type="entry name" value="F-box-like"/>
    <property type="match status" value="1"/>
</dbReference>
<dbReference type="OrthoDB" id="2305498at2759"/>
<reference evidence="2 3" key="1">
    <citation type="journal article" date="2016" name="Mol. Biol. Evol.">
        <title>Comparative Genomics of Early-Diverging Mushroom-Forming Fungi Provides Insights into the Origins of Lignocellulose Decay Capabilities.</title>
        <authorList>
            <person name="Nagy L.G."/>
            <person name="Riley R."/>
            <person name="Tritt A."/>
            <person name="Adam C."/>
            <person name="Daum C."/>
            <person name="Floudas D."/>
            <person name="Sun H."/>
            <person name="Yadav J.S."/>
            <person name="Pangilinan J."/>
            <person name="Larsson K.H."/>
            <person name="Matsuura K."/>
            <person name="Barry K."/>
            <person name="Labutti K."/>
            <person name="Kuo R."/>
            <person name="Ohm R.A."/>
            <person name="Bhattacharya S.S."/>
            <person name="Shirouzu T."/>
            <person name="Yoshinaga Y."/>
            <person name="Martin F.M."/>
            <person name="Grigoriev I.V."/>
            <person name="Hibbett D.S."/>
        </authorList>
    </citation>
    <scope>NUCLEOTIDE SEQUENCE [LARGE SCALE GENOMIC DNA]</scope>
    <source>
        <strain evidence="2 3">HHB12029</strain>
    </source>
</reference>
<dbReference type="InterPro" id="IPR036047">
    <property type="entry name" value="F-box-like_dom_sf"/>
</dbReference>